<evidence type="ECO:0000313" key="1">
    <source>
        <dbReference type="EMBL" id="GIX83036.1"/>
    </source>
</evidence>
<protein>
    <submittedName>
        <fullName evidence="1">Uncharacterized protein</fullName>
    </submittedName>
</protein>
<reference evidence="1 2" key="1">
    <citation type="submission" date="2021-06" db="EMBL/GenBank/DDBJ databases">
        <title>Caerostris darwini draft genome.</title>
        <authorList>
            <person name="Kono N."/>
            <person name="Arakawa K."/>
        </authorList>
    </citation>
    <scope>NUCLEOTIDE SEQUENCE [LARGE SCALE GENOMIC DNA]</scope>
</reference>
<dbReference type="EMBL" id="BPLQ01001567">
    <property type="protein sequence ID" value="GIX83036.1"/>
    <property type="molecule type" value="Genomic_DNA"/>
</dbReference>
<sequence length="81" mass="9110">MKNFIVRRQTSWKYNPTPAYKVAGDISRETFFGTSVVKELAEIPYFSFLYLHLNSPSWLTNLPLGIPPYLKAGGLANSTSP</sequence>
<name>A0AAV4NH38_9ARAC</name>
<organism evidence="1 2">
    <name type="scientific">Caerostris darwini</name>
    <dbReference type="NCBI Taxonomy" id="1538125"/>
    <lineage>
        <taxon>Eukaryota</taxon>
        <taxon>Metazoa</taxon>
        <taxon>Ecdysozoa</taxon>
        <taxon>Arthropoda</taxon>
        <taxon>Chelicerata</taxon>
        <taxon>Arachnida</taxon>
        <taxon>Araneae</taxon>
        <taxon>Araneomorphae</taxon>
        <taxon>Entelegynae</taxon>
        <taxon>Araneoidea</taxon>
        <taxon>Araneidae</taxon>
        <taxon>Caerostris</taxon>
    </lineage>
</organism>
<proteinExistence type="predicted"/>
<keyword evidence="2" id="KW-1185">Reference proteome</keyword>
<evidence type="ECO:0000313" key="2">
    <source>
        <dbReference type="Proteomes" id="UP001054837"/>
    </source>
</evidence>
<comment type="caution">
    <text evidence="1">The sequence shown here is derived from an EMBL/GenBank/DDBJ whole genome shotgun (WGS) entry which is preliminary data.</text>
</comment>
<dbReference type="Proteomes" id="UP001054837">
    <property type="component" value="Unassembled WGS sequence"/>
</dbReference>
<gene>
    <name evidence="1" type="ORF">CDAR_302471</name>
</gene>
<accession>A0AAV4NH38</accession>
<dbReference type="AlphaFoldDB" id="A0AAV4NH38"/>